<feature type="compositionally biased region" description="Low complexity" evidence="1">
    <location>
        <begin position="600"/>
        <end position="612"/>
    </location>
</feature>
<keyword evidence="3" id="KW-1185">Reference proteome</keyword>
<dbReference type="Proteomes" id="UP000280685">
    <property type="component" value="Chromosome 6"/>
</dbReference>
<gene>
    <name evidence="2" type="ORF">PODCO_603460</name>
</gene>
<feature type="compositionally biased region" description="Basic and acidic residues" evidence="1">
    <location>
        <begin position="820"/>
        <end position="831"/>
    </location>
</feature>
<feature type="compositionally biased region" description="Low complexity" evidence="1">
    <location>
        <begin position="662"/>
        <end position="676"/>
    </location>
</feature>
<feature type="region of interest" description="Disordered" evidence="1">
    <location>
        <begin position="531"/>
        <end position="840"/>
    </location>
</feature>
<feature type="compositionally biased region" description="Basic and acidic residues" evidence="1">
    <location>
        <begin position="538"/>
        <end position="560"/>
    </location>
</feature>
<feature type="compositionally biased region" description="Polar residues" evidence="1">
    <location>
        <begin position="140"/>
        <end position="151"/>
    </location>
</feature>
<feature type="region of interest" description="Disordered" evidence="1">
    <location>
        <begin position="135"/>
        <end position="160"/>
    </location>
</feature>
<feature type="compositionally biased region" description="Polar residues" evidence="1">
    <location>
        <begin position="41"/>
        <end position="62"/>
    </location>
</feature>
<dbReference type="EMBL" id="LR026969">
    <property type="protein sequence ID" value="VBB83883.1"/>
    <property type="molecule type" value="Genomic_DNA"/>
</dbReference>
<organism evidence="2 3">
    <name type="scientific">Podospora comata</name>
    <dbReference type="NCBI Taxonomy" id="48703"/>
    <lineage>
        <taxon>Eukaryota</taxon>
        <taxon>Fungi</taxon>
        <taxon>Dikarya</taxon>
        <taxon>Ascomycota</taxon>
        <taxon>Pezizomycotina</taxon>
        <taxon>Sordariomycetes</taxon>
        <taxon>Sordariomycetidae</taxon>
        <taxon>Sordariales</taxon>
        <taxon>Podosporaceae</taxon>
        <taxon>Podospora</taxon>
    </lineage>
</organism>
<sequence>MVAVCGQPSTMADRELHCLPPARDLGWGQVPEPLHIRKQSSEYSGSRTYGHSRRSSTQSDATDASFESLPGLPEADVPLTIAKRRGNPSAQSTNPPTPDGSCQFRSALRPNGGSLPLGCGERVPHLHLSDVGNIAPTIPPKSTQRRSTSCNAGRHPRARSPPLTRAFYLASSRSFRRRGQVLDGSADQDQEHGWRDTTPAVPTAFDGHRLRNARSLFQLARTADGMNGMDSIVEPPRSPMPPEPDSARNSPDEVGAAPDPLVLVPRIVVTPEHKALDEGAVSLWAAVQLSTQISRANVPDQLGGCGLVGEHGHEPSPADQDLFRYGCLYDVSLEILPTSRSSIIEVVDDEACAISTLYPGSRLLVVAHVRLLPSANAHRLRRKAHQSSDDLIEDLEHHLGSTMTEYLRVRVTYRHSGFPQQQQQQTRNMTMKNGSSDGIANVQTSIQTTAVAVIKRHNSSSPWSPRPRAPQPNPIFKIIASHWGVQSANEVMQRIISSKPLTARKGAISPPLLGPLGILTGGRLTPILVSPEESGEEDHDRGRFSEDHTREDSHSEEMVRPRQQQDIPALGSTPPTSMAPPVPPTIPKRQTSLRQVPVDQSQAQQEVQQPQQRHLRSDTKDIAQMIKIGSWPESPRTSGGSDTGGNDDGVVAQETPSSISVATPATTSTNRTTYRSSKVRGLPSSLKMSGGGGVASPQITPMSIQEVGEVPRDSVGSTSSGGNSEERERPSYQSYQSLLGRRRSLGGDGSSGKEGRGDRGRDSRDSRDSRDNRDSRESRGSGGRLSTSGGLGGEKIFGSIVRGIESGGGNGGMGRRVSKKEKEKEKDKERGWGGWSGWWQ</sequence>
<proteinExistence type="predicted"/>
<feature type="region of interest" description="Disordered" evidence="1">
    <location>
        <begin position="36"/>
        <end position="115"/>
    </location>
</feature>
<feature type="compositionally biased region" description="Gly residues" evidence="1">
    <location>
        <begin position="805"/>
        <end position="814"/>
    </location>
</feature>
<reference evidence="2" key="1">
    <citation type="submission" date="2018-02" db="EMBL/GenBank/DDBJ databases">
        <authorList>
            <person name="Silar P."/>
        </authorList>
    </citation>
    <scope>NUCLEOTIDE SEQUENCE [LARGE SCALE GENOMIC DNA]</scope>
    <source>
        <strain evidence="2">T</strain>
    </source>
</reference>
<accession>A0ABY6SHD1</accession>
<feature type="compositionally biased region" description="Pro residues" evidence="1">
    <location>
        <begin position="577"/>
        <end position="586"/>
    </location>
</feature>
<feature type="compositionally biased region" description="Basic and acidic residues" evidence="1">
    <location>
        <begin position="751"/>
        <end position="779"/>
    </location>
</feature>
<evidence type="ECO:0000313" key="3">
    <source>
        <dbReference type="Proteomes" id="UP000280685"/>
    </source>
</evidence>
<name>A0ABY6SHD1_PODCO</name>
<protein>
    <submittedName>
        <fullName evidence="2">Uncharacterized protein</fullName>
    </submittedName>
</protein>
<feature type="region of interest" description="Disordered" evidence="1">
    <location>
        <begin position="226"/>
        <end position="256"/>
    </location>
</feature>
<feature type="region of interest" description="Disordered" evidence="1">
    <location>
        <begin position="184"/>
        <end position="203"/>
    </location>
</feature>
<evidence type="ECO:0000256" key="1">
    <source>
        <dbReference type="SAM" id="MobiDB-lite"/>
    </source>
</evidence>
<evidence type="ECO:0000313" key="2">
    <source>
        <dbReference type="EMBL" id="VBB83883.1"/>
    </source>
</evidence>